<dbReference type="Gene3D" id="3.10.20.90">
    <property type="entry name" value="Phosphatidylinositol 3-kinase Catalytic Subunit, Chain A, domain 1"/>
    <property type="match status" value="2"/>
</dbReference>
<feature type="region of interest" description="Disordered" evidence="1">
    <location>
        <begin position="183"/>
        <end position="234"/>
    </location>
</feature>
<dbReference type="GO" id="GO:0007165">
    <property type="term" value="P:signal transduction"/>
    <property type="evidence" value="ECO:0007669"/>
    <property type="project" value="InterPro"/>
</dbReference>
<dbReference type="InterPro" id="IPR001012">
    <property type="entry name" value="UBX_dom"/>
</dbReference>
<dbReference type="GO" id="GO:0005634">
    <property type="term" value="C:nucleus"/>
    <property type="evidence" value="ECO:0007669"/>
    <property type="project" value="TreeGrafter"/>
</dbReference>
<feature type="domain" description="UBX" evidence="2">
    <location>
        <begin position="359"/>
        <end position="434"/>
    </location>
</feature>
<feature type="compositionally biased region" description="Basic and acidic residues" evidence="1">
    <location>
        <begin position="215"/>
        <end position="234"/>
    </location>
</feature>
<dbReference type="GO" id="GO:0005737">
    <property type="term" value="C:cytoplasm"/>
    <property type="evidence" value="ECO:0007669"/>
    <property type="project" value="TreeGrafter"/>
</dbReference>
<sequence>MSYVTVLTPNGRRQNVKITPNTTLLQVLEEVCAKHGFKPEEYDLRHHNKILDVSSIFRFSGLPNNAFLEMTEATRQRLESPVVLGLHLESGDRLTGEFSPSESLWSVILKLSPESKSFPNPVVIYMRKEVCGKENLEKTTLRSLGLTGGRAILRFFNRTPEELRTQANVSEVLSRTFIPKDAKSEASDKRYVNDRAKSPQKKAEKYPDDNNIQQKEVEIKSESSRESHSNVKVKGEEKKVVLEKVQPNVMEEPRSSVQQKKEMETHKLTVDDIGTELAGEEKNKVILLGERNAVAYNLNTVKPVIVEDIPDDFYELTVSDAKLLLRDAKQLCADLENAPLMTSAQRELEKNKKILSLLNQYKKTVLRIKFPDRTVLQGTFSSVEKVANVEKFVASYLQNPDSQFYLYTTPPKERLKSDSNLLECNCVPCAVLYFGLTSEAPEAKHYLRSDVLEKFSSPSAAALTAYQSRGLFLSPKKNAKETANVETVRSNASIPEPSTSTSSQDGQPQEQGSSPPFKVPKWFKARK</sequence>
<dbReference type="Pfam" id="PF00789">
    <property type="entry name" value="UBX"/>
    <property type="match status" value="1"/>
</dbReference>
<evidence type="ECO:0000259" key="2">
    <source>
        <dbReference type="PROSITE" id="PS50033"/>
    </source>
</evidence>
<dbReference type="InterPro" id="IPR059238">
    <property type="entry name" value="UBX1_UBXN9"/>
</dbReference>
<dbReference type="InterPro" id="IPR029071">
    <property type="entry name" value="Ubiquitin-like_domsf"/>
</dbReference>
<feature type="region of interest" description="Disordered" evidence="1">
    <location>
        <begin position="482"/>
        <end position="527"/>
    </location>
</feature>
<organism evidence="4">
    <name type="scientific">Menopon gallinae</name>
    <name type="common">poultry shaft louse</name>
    <dbReference type="NCBI Taxonomy" id="328185"/>
    <lineage>
        <taxon>Eukaryota</taxon>
        <taxon>Metazoa</taxon>
        <taxon>Ecdysozoa</taxon>
        <taxon>Arthropoda</taxon>
        <taxon>Hexapoda</taxon>
        <taxon>Insecta</taxon>
        <taxon>Pterygota</taxon>
        <taxon>Neoptera</taxon>
        <taxon>Paraneoptera</taxon>
        <taxon>Psocodea</taxon>
        <taxon>Troctomorpha</taxon>
        <taxon>Phthiraptera</taxon>
        <taxon>Amblycera</taxon>
        <taxon>Menoponidae</taxon>
        <taxon>Menopon</taxon>
    </lineage>
</organism>
<dbReference type="AlphaFoldDB" id="A0AAW2HM70"/>
<dbReference type="PROSITE" id="PS50898">
    <property type="entry name" value="RBD"/>
    <property type="match status" value="1"/>
</dbReference>
<reference evidence="4" key="1">
    <citation type="journal article" date="2024" name="Gigascience">
        <title>Chromosome-level genome of the poultry shaft louse Menopon gallinae provides insight into the host-switching and adaptive evolution of parasitic lice.</title>
        <authorList>
            <person name="Xu Y."/>
            <person name="Ma L."/>
            <person name="Liu S."/>
            <person name="Liang Y."/>
            <person name="Liu Q."/>
            <person name="He Z."/>
            <person name="Tian L."/>
            <person name="Duan Y."/>
            <person name="Cai W."/>
            <person name="Li H."/>
            <person name="Song F."/>
        </authorList>
    </citation>
    <scope>NUCLEOTIDE SEQUENCE</scope>
    <source>
        <strain evidence="4">Cailab_2023a</strain>
    </source>
</reference>
<dbReference type="CDD" id="cd16105">
    <property type="entry name" value="Ubl_ASPSCR1_like"/>
    <property type="match status" value="1"/>
</dbReference>
<accession>A0AAW2HM70</accession>
<evidence type="ECO:0000256" key="1">
    <source>
        <dbReference type="SAM" id="MobiDB-lite"/>
    </source>
</evidence>
<feature type="domain" description="RBD" evidence="3">
    <location>
        <begin position="2"/>
        <end position="71"/>
    </location>
</feature>
<comment type="caution">
    <text evidence="4">The sequence shown here is derived from an EMBL/GenBank/DDBJ whole genome shotgun (WGS) entry which is preliminary data.</text>
</comment>
<dbReference type="InterPro" id="IPR003116">
    <property type="entry name" value="RBD_dom"/>
</dbReference>
<gene>
    <name evidence="4" type="ORF">PYX00_007925</name>
</gene>
<evidence type="ECO:0000313" key="4">
    <source>
        <dbReference type="EMBL" id="KAL0270550.1"/>
    </source>
</evidence>
<dbReference type="GO" id="GO:0006886">
    <property type="term" value="P:intracellular protein transport"/>
    <property type="evidence" value="ECO:0007669"/>
    <property type="project" value="TreeGrafter"/>
</dbReference>
<dbReference type="SUPFAM" id="SSF54236">
    <property type="entry name" value="Ubiquitin-like"/>
    <property type="match status" value="2"/>
</dbReference>
<dbReference type="CDD" id="cd16118">
    <property type="entry name" value="UBX2_UBXN9"/>
    <property type="match status" value="1"/>
</dbReference>
<name>A0AAW2HM70_9NEOP</name>
<dbReference type="Pfam" id="PF11470">
    <property type="entry name" value="TUG-UBL1"/>
    <property type="match status" value="1"/>
</dbReference>
<feature type="compositionally biased region" description="Basic and acidic residues" evidence="1">
    <location>
        <begin position="183"/>
        <end position="208"/>
    </location>
</feature>
<dbReference type="GO" id="GO:0042593">
    <property type="term" value="P:glucose homeostasis"/>
    <property type="evidence" value="ECO:0007669"/>
    <property type="project" value="TreeGrafter"/>
</dbReference>
<dbReference type="EMBL" id="JARGDH010000004">
    <property type="protein sequence ID" value="KAL0270550.1"/>
    <property type="molecule type" value="Genomic_DNA"/>
</dbReference>
<dbReference type="CDD" id="cd17075">
    <property type="entry name" value="UBX1_UBXN9"/>
    <property type="match status" value="1"/>
</dbReference>
<dbReference type="InterPro" id="IPR021569">
    <property type="entry name" value="TUG-UBL1"/>
</dbReference>
<dbReference type="FunFam" id="3.10.20.90:FF:000204">
    <property type="entry name" value="tether containing UBX domain for GLUT4"/>
    <property type="match status" value="1"/>
</dbReference>
<evidence type="ECO:0000259" key="3">
    <source>
        <dbReference type="PROSITE" id="PS50898"/>
    </source>
</evidence>
<evidence type="ECO:0008006" key="5">
    <source>
        <dbReference type="Google" id="ProtNLM"/>
    </source>
</evidence>
<dbReference type="GO" id="GO:0012506">
    <property type="term" value="C:vesicle membrane"/>
    <property type="evidence" value="ECO:0007669"/>
    <property type="project" value="TreeGrafter"/>
</dbReference>
<protein>
    <recommendedName>
        <fullName evidence="5">Tether containing UBX domain for GLUT4</fullName>
    </recommendedName>
</protein>
<dbReference type="PANTHER" id="PTHR46467">
    <property type="entry name" value="TETHER CONTAINING UBX DOMAIN FOR GLUT4"/>
    <property type="match status" value="1"/>
</dbReference>
<proteinExistence type="predicted"/>
<dbReference type="PANTHER" id="PTHR46467:SF1">
    <property type="entry name" value="TETHER CONTAINING UBX DOMAIN FOR GLUT4"/>
    <property type="match status" value="1"/>
</dbReference>
<dbReference type="PROSITE" id="PS50033">
    <property type="entry name" value="UBX"/>
    <property type="match status" value="1"/>
</dbReference>
<feature type="compositionally biased region" description="Polar residues" evidence="1">
    <location>
        <begin position="484"/>
        <end position="514"/>
    </location>
</feature>